<dbReference type="Gene3D" id="3.20.20.80">
    <property type="entry name" value="Glycosidases"/>
    <property type="match status" value="1"/>
</dbReference>
<dbReference type="RefSeq" id="WP_182979171.1">
    <property type="nucleotide sequence ID" value="NZ_BAABGB010000022.1"/>
</dbReference>
<comment type="caution">
    <text evidence="4">The sequence shown here is derived from an EMBL/GenBank/DDBJ whole genome shotgun (WGS) entry which is preliminary data.</text>
</comment>
<feature type="region of interest" description="Disordered" evidence="1">
    <location>
        <begin position="163"/>
        <end position="191"/>
    </location>
</feature>
<feature type="chain" id="PRO_5031501174" evidence="2">
    <location>
        <begin position="27"/>
        <end position="549"/>
    </location>
</feature>
<feature type="domain" description="Glycoside hydrolase family 44 catalytic" evidence="3">
    <location>
        <begin position="85"/>
        <end position="323"/>
    </location>
</feature>
<dbReference type="InterPro" id="IPR017853">
    <property type="entry name" value="GH"/>
</dbReference>
<feature type="signal peptide" evidence="2">
    <location>
        <begin position="1"/>
        <end position="26"/>
    </location>
</feature>
<dbReference type="Proteomes" id="UP000577891">
    <property type="component" value="Unassembled WGS sequence"/>
</dbReference>
<evidence type="ECO:0000256" key="2">
    <source>
        <dbReference type="SAM" id="SignalP"/>
    </source>
</evidence>
<dbReference type="Gene3D" id="2.60.40.1180">
    <property type="entry name" value="Golgi alpha-mannosidase II"/>
    <property type="match status" value="1"/>
</dbReference>
<dbReference type="InterPro" id="IPR013780">
    <property type="entry name" value="Glyco_hydro_b"/>
</dbReference>
<dbReference type="InterPro" id="IPR024745">
    <property type="entry name" value="GH44_cat"/>
</dbReference>
<sequence>MSDTLLPKAAVALFAACLLHVAEGRAATPLAVMVAVDASMGQHPISPLIYGVNFGTTETLRDLRAPINRSGGNSASTYNWRLDARNTGKDWYYESVPCDPASINDQFGARFVAISLKAGAIPMLTIPMIGWNAKLGPNRSRLASFSIVKYGPQQESDSKNFFQAGNGMAPDGTPLANTDPHDAQTPDDPENQQVRIRQLNSKFDTKDVRYYILDNEPSVWQLVHRDVRPVGAHADEIATKVATYSNAVKNADPHALIVAPEEWGWAGYHYSGFDQQYAATHGFDHTPDRETQTQGMDYVPWLLTQWKAAGHPIDVFSLHFYPQGGEYSDSDSTAVELARNRSTRDLWDTNYKDPTWINNVVALIPQMRDWVNRYYYPGTPLAITEYNWGGEKLMNGATAQADILGIFGREGLDIATRWTAPGPATPVYKAMKLYRNYDDRGGAFGETSISAIVPDPDLVSAFAALRGKDDAATVMLINKQLDNSADTTVSLAHLPDNGTVETWRLADNKLTHLPLSRYMNRQLRASLPKQSITLFVLHPAGQSAARKHA</sequence>
<evidence type="ECO:0000259" key="3">
    <source>
        <dbReference type="Pfam" id="PF12891"/>
    </source>
</evidence>
<accession>A0A7W4P292</accession>
<proteinExistence type="predicted"/>
<evidence type="ECO:0000313" key="4">
    <source>
        <dbReference type="EMBL" id="MBB2172633.1"/>
    </source>
</evidence>
<dbReference type="SUPFAM" id="SSF51445">
    <property type="entry name" value="(Trans)glycosidases"/>
    <property type="match status" value="1"/>
</dbReference>
<protein>
    <submittedName>
        <fullName evidence="4">Cellulase</fullName>
    </submittedName>
</protein>
<evidence type="ECO:0000313" key="5">
    <source>
        <dbReference type="Proteomes" id="UP000577891"/>
    </source>
</evidence>
<evidence type="ECO:0000256" key="1">
    <source>
        <dbReference type="SAM" id="MobiDB-lite"/>
    </source>
</evidence>
<gene>
    <name evidence="4" type="ORF">HLH35_10980</name>
</gene>
<organism evidence="4 5">
    <name type="scientific">Gluconacetobacter asukensis</name>
    <dbReference type="NCBI Taxonomy" id="1017181"/>
    <lineage>
        <taxon>Bacteria</taxon>
        <taxon>Pseudomonadati</taxon>
        <taxon>Pseudomonadota</taxon>
        <taxon>Alphaproteobacteria</taxon>
        <taxon>Acetobacterales</taxon>
        <taxon>Acetobacteraceae</taxon>
        <taxon>Gluconacetobacter</taxon>
    </lineage>
</organism>
<name>A0A7W4P292_9PROT</name>
<keyword evidence="2" id="KW-0732">Signal</keyword>
<keyword evidence="5" id="KW-1185">Reference proteome</keyword>
<dbReference type="Pfam" id="PF12891">
    <property type="entry name" value="Glyco_hydro_44"/>
    <property type="match status" value="1"/>
</dbReference>
<dbReference type="EMBL" id="JABEQE010000008">
    <property type="protein sequence ID" value="MBB2172633.1"/>
    <property type="molecule type" value="Genomic_DNA"/>
</dbReference>
<reference evidence="4 5" key="1">
    <citation type="submission" date="2020-04" db="EMBL/GenBank/DDBJ databases">
        <title>Description of novel Gluconacetobacter.</title>
        <authorList>
            <person name="Sombolestani A."/>
        </authorList>
    </citation>
    <scope>NUCLEOTIDE SEQUENCE [LARGE SCALE GENOMIC DNA]</scope>
    <source>
        <strain evidence="4 5">LMG 27724</strain>
    </source>
</reference>
<dbReference type="AlphaFoldDB" id="A0A7W4P292"/>